<name>A0A8X7VNC1_BRACI</name>
<reference evidence="4 5" key="1">
    <citation type="submission" date="2020-02" db="EMBL/GenBank/DDBJ databases">
        <authorList>
            <person name="Ma Q."/>
            <person name="Huang Y."/>
            <person name="Song X."/>
            <person name="Pei D."/>
        </authorList>
    </citation>
    <scope>NUCLEOTIDE SEQUENCE [LARGE SCALE GENOMIC DNA]</scope>
    <source>
        <strain evidence="4">Sxm20200214</strain>
        <tissue evidence="4">Leaf</tissue>
    </source>
</reference>
<dbReference type="PANTHER" id="PTHR45639:SF4">
    <property type="entry name" value="HSC70CB, ISOFORM G"/>
    <property type="match status" value="1"/>
</dbReference>
<feature type="region of interest" description="Disordered" evidence="3">
    <location>
        <begin position="62"/>
        <end position="109"/>
    </location>
</feature>
<keyword evidence="5" id="KW-1185">Reference proteome</keyword>
<keyword evidence="2" id="KW-0067">ATP-binding</keyword>
<proteinExistence type="predicted"/>
<dbReference type="PANTHER" id="PTHR45639">
    <property type="entry name" value="HSC70CB, ISOFORM G-RELATED"/>
    <property type="match status" value="1"/>
</dbReference>
<sequence>MDSKYKIWAVKTPRKNLRREAKAWLREKKLQQEALPNYATPALLSADVRSKAEALDKFCRPIMTKPKPVAKPPEAPPQAKAADEEKSEAQPEASEEEPMETEKPSQDSA</sequence>
<dbReference type="EMBL" id="JAAMPC010000004">
    <property type="protein sequence ID" value="KAG2313950.1"/>
    <property type="molecule type" value="Genomic_DNA"/>
</dbReference>
<dbReference type="GO" id="GO:0005524">
    <property type="term" value="F:ATP binding"/>
    <property type="evidence" value="ECO:0007669"/>
    <property type="project" value="UniProtKB-KW"/>
</dbReference>
<dbReference type="Proteomes" id="UP000886595">
    <property type="component" value="Unassembled WGS sequence"/>
</dbReference>
<evidence type="ECO:0000256" key="2">
    <source>
        <dbReference type="ARBA" id="ARBA00022840"/>
    </source>
</evidence>
<keyword evidence="1" id="KW-0547">Nucleotide-binding</keyword>
<evidence type="ECO:0000313" key="4">
    <source>
        <dbReference type="EMBL" id="KAG2313950.1"/>
    </source>
</evidence>
<dbReference type="AlphaFoldDB" id="A0A8X7VNC1"/>
<organism evidence="4 5">
    <name type="scientific">Brassica carinata</name>
    <name type="common">Ethiopian mustard</name>
    <name type="synonym">Abyssinian cabbage</name>
    <dbReference type="NCBI Taxonomy" id="52824"/>
    <lineage>
        <taxon>Eukaryota</taxon>
        <taxon>Viridiplantae</taxon>
        <taxon>Streptophyta</taxon>
        <taxon>Embryophyta</taxon>
        <taxon>Tracheophyta</taxon>
        <taxon>Spermatophyta</taxon>
        <taxon>Magnoliopsida</taxon>
        <taxon>eudicotyledons</taxon>
        <taxon>Gunneridae</taxon>
        <taxon>Pentapetalae</taxon>
        <taxon>rosids</taxon>
        <taxon>malvids</taxon>
        <taxon>Brassicales</taxon>
        <taxon>Brassicaceae</taxon>
        <taxon>Brassiceae</taxon>
        <taxon>Brassica</taxon>
    </lineage>
</organism>
<evidence type="ECO:0000256" key="3">
    <source>
        <dbReference type="SAM" id="MobiDB-lite"/>
    </source>
</evidence>
<accession>A0A8X7VNC1</accession>
<dbReference type="OrthoDB" id="1741903at2759"/>
<gene>
    <name evidence="4" type="ORF">Bca52824_017072</name>
</gene>
<evidence type="ECO:0000256" key="1">
    <source>
        <dbReference type="ARBA" id="ARBA00022741"/>
    </source>
</evidence>
<dbReference type="GO" id="GO:0005829">
    <property type="term" value="C:cytosol"/>
    <property type="evidence" value="ECO:0007669"/>
    <property type="project" value="TreeGrafter"/>
</dbReference>
<protein>
    <submittedName>
        <fullName evidence="4">Uncharacterized protein</fullName>
    </submittedName>
</protein>
<feature type="compositionally biased region" description="Basic and acidic residues" evidence="3">
    <location>
        <begin position="100"/>
        <end position="109"/>
    </location>
</feature>
<dbReference type="GO" id="GO:0140662">
    <property type="term" value="F:ATP-dependent protein folding chaperone"/>
    <property type="evidence" value="ECO:0007669"/>
    <property type="project" value="InterPro"/>
</dbReference>
<evidence type="ECO:0000313" key="5">
    <source>
        <dbReference type="Proteomes" id="UP000886595"/>
    </source>
</evidence>
<comment type="caution">
    <text evidence="4">The sequence shown here is derived from an EMBL/GenBank/DDBJ whole genome shotgun (WGS) entry which is preliminary data.</text>
</comment>
<dbReference type="GO" id="GO:0005634">
    <property type="term" value="C:nucleus"/>
    <property type="evidence" value="ECO:0007669"/>
    <property type="project" value="TreeGrafter"/>
</dbReference>
<dbReference type="InterPro" id="IPR013126">
    <property type="entry name" value="Hsp_70_fam"/>
</dbReference>